<feature type="signal peptide" evidence="1">
    <location>
        <begin position="1"/>
        <end position="17"/>
    </location>
</feature>
<sequence>MKLFSFLTILFLSSVFALTTNAQGNFYIHVLVYTSNNFCGAPSLVKVSSVAVGQCYPISEGTAYKSFKYQFDDLNSNYQLDAYSDASCTVGQATKFSTALETCNAMGLNSYMIKNINNLLYPTPGFHYYERNPINSECSGGFYTARIMIKPDACVPLETFETGFGMLSASNGATNTSLQISSPTCQSAQNTILGKCATVWPEVPFVTVTIPFYMDDPLVGVNAVYFNYANNPFSRWFLQFALANKQSSGAAGQGAMCVPNSCRITALNAATSYSMNVSITLPYENYMPTPFIDYVIKNYTTLPTPTLEVQDIITSTSATFIYNHTCIASVGNIKITLTPNVSCSSPTNNSFFCYGLEPSTTYSYGINVLCVDYPVNSIRSFTTLAALQKPNIWVKQINTTAFNVTYPASGGVPGGSSYDVDIEGVGSIYSNTTLTNVVVNITNNIDPSGYNVQVVARNNNMTQTNYFLFQFKTLLIIEDVKFKAEQTTLNVTWMVNDTETPVERQTFVAFSTSLGGAYTQRCNITLRESFNCIIDGLSPDTLYYIQITLRDIYFEDIVSINSVKTIAPPNNSSSEVSSAISTIIVHQQQQSMLLCLHASSTCNIIF</sequence>
<dbReference type="RefSeq" id="XP_004360499.1">
    <property type="nucleotide sequence ID" value="XM_004360442.1"/>
</dbReference>
<reference evidence="3" key="1">
    <citation type="journal article" date="2011" name="Genome Res.">
        <title>Phylogeny-wide analysis of social amoeba genomes highlights ancient origins for complex intercellular communication.</title>
        <authorList>
            <person name="Heidel A.J."/>
            <person name="Lawal H.M."/>
            <person name="Felder M."/>
            <person name="Schilde C."/>
            <person name="Helps N.R."/>
            <person name="Tunggal B."/>
            <person name="Rivero F."/>
            <person name="John U."/>
            <person name="Schleicher M."/>
            <person name="Eichinger L."/>
            <person name="Platzer M."/>
            <person name="Noegel A.A."/>
            <person name="Schaap P."/>
            <person name="Gloeckner G."/>
        </authorList>
    </citation>
    <scope>NUCLEOTIDE SEQUENCE [LARGE SCALE GENOMIC DNA]</scope>
    <source>
        <strain evidence="3">SH3</strain>
    </source>
</reference>
<feature type="chain" id="PRO_5003320237" description="Fibronectin type-III domain-containing protein" evidence="1">
    <location>
        <begin position="18"/>
        <end position="606"/>
    </location>
</feature>
<dbReference type="GeneID" id="14874455"/>
<keyword evidence="3" id="KW-1185">Reference proteome</keyword>
<dbReference type="AlphaFoldDB" id="F4PQI5"/>
<evidence type="ECO:0000313" key="3">
    <source>
        <dbReference type="Proteomes" id="UP000007797"/>
    </source>
</evidence>
<evidence type="ECO:0000256" key="1">
    <source>
        <dbReference type="SAM" id="SignalP"/>
    </source>
</evidence>
<evidence type="ECO:0008006" key="4">
    <source>
        <dbReference type="Google" id="ProtNLM"/>
    </source>
</evidence>
<protein>
    <recommendedName>
        <fullName evidence="4">Fibronectin type-III domain-containing protein</fullName>
    </recommendedName>
</protein>
<dbReference type="SUPFAM" id="SSF49265">
    <property type="entry name" value="Fibronectin type III"/>
    <property type="match status" value="1"/>
</dbReference>
<organism evidence="2 3">
    <name type="scientific">Cavenderia fasciculata</name>
    <name type="common">Slime mold</name>
    <name type="synonym">Dictyostelium fasciculatum</name>
    <dbReference type="NCBI Taxonomy" id="261658"/>
    <lineage>
        <taxon>Eukaryota</taxon>
        <taxon>Amoebozoa</taxon>
        <taxon>Evosea</taxon>
        <taxon>Eumycetozoa</taxon>
        <taxon>Dictyostelia</taxon>
        <taxon>Acytosteliales</taxon>
        <taxon>Cavenderiaceae</taxon>
        <taxon>Cavenderia</taxon>
    </lineage>
</organism>
<evidence type="ECO:0000313" key="2">
    <source>
        <dbReference type="EMBL" id="EGG22648.1"/>
    </source>
</evidence>
<gene>
    <name evidence="2" type="ORF">DFA_04778</name>
</gene>
<keyword evidence="1" id="KW-0732">Signal</keyword>
<proteinExistence type="predicted"/>
<dbReference type="Proteomes" id="UP000007797">
    <property type="component" value="Unassembled WGS sequence"/>
</dbReference>
<dbReference type="EMBL" id="GL883009">
    <property type="protein sequence ID" value="EGG22648.1"/>
    <property type="molecule type" value="Genomic_DNA"/>
</dbReference>
<name>F4PQI5_CACFS</name>
<dbReference type="InterPro" id="IPR036116">
    <property type="entry name" value="FN3_sf"/>
</dbReference>
<accession>F4PQI5</accession>
<dbReference type="KEGG" id="dfa:DFA_04778"/>